<reference evidence="3" key="1">
    <citation type="submission" date="2017-10" db="EMBL/GenBank/DDBJ databases">
        <title>Resolving the taxonomy of Roseburia spp., Eubacterium rectale and Agathobacter spp. through phylogenomic analysis.</title>
        <authorList>
            <person name="Sheridan P.O."/>
            <person name="Walker A.W."/>
            <person name="Duncan S.H."/>
            <person name="Scott K.P."/>
            <person name="Toole P.W.O."/>
            <person name="Luis P."/>
            <person name="Flint H.J."/>
        </authorList>
    </citation>
    <scope>NUCLEOTIDE SEQUENCE [LARGE SCALE GENOMIC DNA]</scope>
    <source>
        <strain evidence="3">JK10</strain>
    </source>
</reference>
<feature type="transmembrane region" description="Helical" evidence="1">
    <location>
        <begin position="55"/>
        <end position="75"/>
    </location>
</feature>
<dbReference type="Pfam" id="PF01757">
    <property type="entry name" value="Acyl_transf_3"/>
    <property type="match status" value="1"/>
</dbReference>
<feature type="transmembrane region" description="Helical" evidence="1">
    <location>
        <begin position="180"/>
        <end position="197"/>
    </location>
</feature>
<dbReference type="RefSeq" id="WP_099413145.1">
    <property type="nucleotide sequence ID" value="NZ_PDYH01000019.1"/>
</dbReference>
<feature type="transmembrane region" description="Helical" evidence="1">
    <location>
        <begin position="16"/>
        <end position="35"/>
    </location>
</feature>
<keyword evidence="1" id="KW-0812">Transmembrane</keyword>
<evidence type="ECO:0000259" key="2">
    <source>
        <dbReference type="Pfam" id="PF01757"/>
    </source>
</evidence>
<feature type="transmembrane region" description="Helical" evidence="1">
    <location>
        <begin position="203"/>
        <end position="221"/>
    </location>
</feature>
<feature type="transmembrane region" description="Helical" evidence="1">
    <location>
        <begin position="233"/>
        <end position="259"/>
    </location>
</feature>
<protein>
    <recommendedName>
        <fullName evidence="2">Acyltransferase 3 domain-containing protein</fullName>
    </recommendedName>
</protein>
<name>A0A2G3EAZ6_9FIRM</name>
<evidence type="ECO:0000313" key="4">
    <source>
        <dbReference type="Proteomes" id="UP000224317"/>
    </source>
</evidence>
<dbReference type="AlphaFoldDB" id="A0A2G3EAZ6"/>
<dbReference type="Proteomes" id="UP000224317">
    <property type="component" value="Unassembled WGS sequence"/>
</dbReference>
<dbReference type="InterPro" id="IPR050623">
    <property type="entry name" value="Glucan_succinyl_AcylTrfase"/>
</dbReference>
<dbReference type="PANTHER" id="PTHR36927">
    <property type="entry name" value="BLR4337 PROTEIN"/>
    <property type="match status" value="1"/>
</dbReference>
<keyword evidence="1" id="KW-0472">Membrane</keyword>
<sequence length="376" mass="42751">MNNDKKTVRKDYLDNIRWITVVIVVLYHVFYMYNAEGVLGGVGQITKLSTQPYDIFQYLVYPWFMPALFIVAGISSRLYLEKHTNKEFIKSRTTKLLVPSTIGLFVFQFIQGYVSMHLADGAKELAAIGVPKFVIYLIMVASGSGVLWFVHLLWIYSVVLVLLRKIEKGKLIEVCSKTQIWLMVLFFFPIWGAAQILNTPIVQVYRFAFYFVFFIMGYYVFSNEEVMEKLKKYAVAFIIIGVALCITFAVVNFVIHGGLNYADKPVNRGPLYVACAYFGSLAMLSGMARYGDFSNDFTKWMSSHSFGLYVFHYLGISTAALVFAKNALLPAPLCYLLSLVAGFLFGYGLYAIISRIPFFRWAVLGISKKKVKNTSR</sequence>
<evidence type="ECO:0000313" key="3">
    <source>
        <dbReference type="EMBL" id="PHU40462.1"/>
    </source>
</evidence>
<feature type="domain" description="Acyltransferase 3" evidence="2">
    <location>
        <begin position="11"/>
        <end position="349"/>
    </location>
</feature>
<feature type="transmembrane region" description="Helical" evidence="1">
    <location>
        <begin position="96"/>
        <end position="114"/>
    </location>
</feature>
<feature type="transmembrane region" description="Helical" evidence="1">
    <location>
        <begin position="335"/>
        <end position="353"/>
    </location>
</feature>
<dbReference type="InterPro" id="IPR002656">
    <property type="entry name" value="Acyl_transf_3_dom"/>
</dbReference>
<comment type="caution">
    <text evidence="3">The sequence shown here is derived from an EMBL/GenBank/DDBJ whole genome shotgun (WGS) entry which is preliminary data.</text>
</comment>
<accession>A0A2G3EAZ6</accession>
<keyword evidence="4" id="KW-1185">Reference proteome</keyword>
<organism evidence="3 4">
    <name type="scientific">Pseudobutyrivibrio ruminis</name>
    <dbReference type="NCBI Taxonomy" id="46206"/>
    <lineage>
        <taxon>Bacteria</taxon>
        <taxon>Bacillati</taxon>
        <taxon>Bacillota</taxon>
        <taxon>Clostridia</taxon>
        <taxon>Lachnospirales</taxon>
        <taxon>Lachnospiraceae</taxon>
        <taxon>Pseudobutyrivibrio</taxon>
    </lineage>
</organism>
<feature type="transmembrane region" description="Helical" evidence="1">
    <location>
        <begin position="134"/>
        <end position="159"/>
    </location>
</feature>
<keyword evidence="1" id="KW-1133">Transmembrane helix</keyword>
<dbReference type="PANTHER" id="PTHR36927:SF1">
    <property type="entry name" value="MDO-LIKE PROTEIN"/>
    <property type="match status" value="1"/>
</dbReference>
<evidence type="ECO:0000256" key="1">
    <source>
        <dbReference type="SAM" id="Phobius"/>
    </source>
</evidence>
<dbReference type="EMBL" id="PDYH01000019">
    <property type="protein sequence ID" value="PHU40462.1"/>
    <property type="molecule type" value="Genomic_DNA"/>
</dbReference>
<proteinExistence type="predicted"/>
<feature type="transmembrane region" description="Helical" evidence="1">
    <location>
        <begin position="271"/>
        <end position="291"/>
    </location>
</feature>
<gene>
    <name evidence="3" type="ORF">CSX00_06125</name>
</gene>
<feature type="transmembrane region" description="Helical" evidence="1">
    <location>
        <begin position="303"/>
        <end position="323"/>
    </location>
</feature>
<dbReference type="GO" id="GO:0016747">
    <property type="term" value="F:acyltransferase activity, transferring groups other than amino-acyl groups"/>
    <property type="evidence" value="ECO:0007669"/>
    <property type="project" value="InterPro"/>
</dbReference>